<gene>
    <name evidence="3" type="ORF">FZC75_03200</name>
</gene>
<dbReference type="SUPFAM" id="SSF52317">
    <property type="entry name" value="Class I glutamine amidotransferase-like"/>
    <property type="match status" value="1"/>
</dbReference>
<reference evidence="3 4" key="1">
    <citation type="submission" date="2019-08" db="EMBL/GenBank/DDBJ databases">
        <title>Bacillus genomes from the desert of Cuatro Cienegas, Coahuila.</title>
        <authorList>
            <person name="Olmedo-Alvarez G."/>
        </authorList>
    </citation>
    <scope>NUCLEOTIDE SEQUENCE [LARGE SCALE GENOMIC DNA]</scope>
    <source>
        <strain evidence="3 4">CH98b_3T</strain>
    </source>
</reference>
<evidence type="ECO:0000256" key="1">
    <source>
        <dbReference type="SAM" id="Phobius"/>
    </source>
</evidence>
<keyword evidence="1" id="KW-1133">Transmembrane helix</keyword>
<evidence type="ECO:0000313" key="4">
    <source>
        <dbReference type="Proteomes" id="UP000324517"/>
    </source>
</evidence>
<comment type="caution">
    <text evidence="3">The sequence shown here is derived from an EMBL/GenBank/DDBJ whole genome shotgun (WGS) entry which is preliminary data.</text>
</comment>
<feature type="transmembrane region" description="Helical" evidence="1">
    <location>
        <begin position="393"/>
        <end position="413"/>
    </location>
</feature>
<sequence>MKAWLLVKKCLLLMVIGLFLYPSFSSAETNLEVKVEFGVDNKVQMGKGHPIKIEVVNKGDAIKGDIVVFSSPTYNMSGSYVIPVELEAGGSKTLELAVKGTSDHMSYNYSGTRNNFVSFYEGGVENGKEVNIKGNANAQPRYIGDNRVVLGVLSNKHDAVNFLKLVKYQNESMELLNIGSENIPNESHGLEMFDILLVHDFPLATLTAQQQQAIKDWVNNGGSLMFDTKVGLSQDLGELQEFQLLDPTDETSLLKLNKESSFPDLPVFTGDLLIEDTTVLTKDGNTPLVLMMNAGTGTVTQIASNLASPLFGEWSEINTWWGSVLQKVTSKSPNYYKMPIMEELSHQLSPIGEAFPGSIVSVPLLIGAFAIYLILVIPVLYIILKRTDKREQAWWIIPTVAIFTSIAVFGIGAKDRISGTQVNEASILLLDNETATASGYGVASILTNSGGDYKMETGENTTLFPMTYGYNDNFELMKNYAYVSSLSKGTEITFNDVEYWSTRTSIGNVNALSLGKIDHALSIKDGKVQGTISNQMQYELKDAFLLSGRDSEALGDIKAGQSIDLEYEVSGGNIANALTAPSSTSATKAFPNFQSYYNQGPGANQIEKDELVDYKKFQMLDLLVNRKDIFSIAPQPILVGYVTEGVMGTKVDGKSGKLNASHLVVLPVTITNSGGGSFSFTEEHLSPNLAVTEGETGMVHHNGLDFGEPYVYLGGGTYDFTYSLPDMVDMTKDELKEVKLKLRTRDGSVEYFIFNQKTKEAELLENKGSVTLEGNLADYFNEQGSITVRVTIPNNYDRDIQVPGVQVEGALKE</sequence>
<evidence type="ECO:0000256" key="2">
    <source>
        <dbReference type="SAM" id="SignalP"/>
    </source>
</evidence>
<protein>
    <submittedName>
        <fullName evidence="3">Uncharacterized protein</fullName>
    </submittedName>
</protein>
<name>A0A5D4TKN6_9BACI</name>
<feature type="chain" id="PRO_5022678586" evidence="2">
    <location>
        <begin position="28"/>
        <end position="813"/>
    </location>
</feature>
<dbReference type="Proteomes" id="UP000324517">
    <property type="component" value="Unassembled WGS sequence"/>
</dbReference>
<dbReference type="AlphaFoldDB" id="A0A5D4TKN6"/>
<keyword evidence="1" id="KW-0472">Membrane</keyword>
<dbReference type="Gene3D" id="3.40.50.880">
    <property type="match status" value="1"/>
</dbReference>
<dbReference type="EMBL" id="VTET01000001">
    <property type="protein sequence ID" value="TYS74714.1"/>
    <property type="molecule type" value="Genomic_DNA"/>
</dbReference>
<proteinExistence type="predicted"/>
<dbReference type="RefSeq" id="WP_148978389.1">
    <property type="nucleotide sequence ID" value="NZ_JBNILI010000007.1"/>
</dbReference>
<accession>A0A5D4TKN6</accession>
<organism evidence="3 4">
    <name type="scientific">Sutcliffiella horikoshii</name>
    <dbReference type="NCBI Taxonomy" id="79883"/>
    <lineage>
        <taxon>Bacteria</taxon>
        <taxon>Bacillati</taxon>
        <taxon>Bacillota</taxon>
        <taxon>Bacilli</taxon>
        <taxon>Bacillales</taxon>
        <taxon>Bacillaceae</taxon>
        <taxon>Sutcliffiella</taxon>
    </lineage>
</organism>
<keyword evidence="1" id="KW-0812">Transmembrane</keyword>
<dbReference type="InterPro" id="IPR029062">
    <property type="entry name" value="Class_I_gatase-like"/>
</dbReference>
<dbReference type="OrthoDB" id="137965at2"/>
<feature type="transmembrane region" description="Helical" evidence="1">
    <location>
        <begin position="364"/>
        <end position="384"/>
    </location>
</feature>
<evidence type="ECO:0000313" key="3">
    <source>
        <dbReference type="EMBL" id="TYS74714.1"/>
    </source>
</evidence>
<feature type="signal peptide" evidence="2">
    <location>
        <begin position="1"/>
        <end position="27"/>
    </location>
</feature>
<keyword evidence="2" id="KW-0732">Signal</keyword>